<evidence type="ECO:0000256" key="10">
    <source>
        <dbReference type="ARBA" id="ARBA00063537"/>
    </source>
</evidence>
<dbReference type="NCBIfam" id="TIGR00231">
    <property type="entry name" value="small_GTP"/>
    <property type="match status" value="1"/>
</dbReference>
<dbReference type="FunFam" id="3.40.50.300:FF:000204">
    <property type="entry name" value="Translation elongation factor Tu"/>
    <property type="match status" value="1"/>
</dbReference>
<feature type="compositionally biased region" description="Basic and acidic residues" evidence="12">
    <location>
        <begin position="146"/>
        <end position="157"/>
    </location>
</feature>
<feature type="region of interest" description="Disordered" evidence="12">
    <location>
        <begin position="1"/>
        <end position="25"/>
    </location>
</feature>
<dbReference type="GO" id="GO:1990533">
    <property type="term" value="C:Dom34-Hbs1 complex"/>
    <property type="evidence" value="ECO:0007669"/>
    <property type="project" value="EnsemblFungi"/>
</dbReference>
<evidence type="ECO:0000259" key="13">
    <source>
        <dbReference type="PROSITE" id="PS51722"/>
    </source>
</evidence>
<keyword evidence="5" id="KW-0378">Hydrolase</keyword>
<keyword evidence="6" id="KW-0810">Translation regulation</keyword>
<evidence type="ECO:0000256" key="1">
    <source>
        <dbReference type="ARBA" id="ARBA00004496"/>
    </source>
</evidence>
<evidence type="ECO:0000256" key="11">
    <source>
        <dbReference type="ARBA" id="ARBA00074866"/>
    </source>
</evidence>
<dbReference type="GO" id="GO:0070966">
    <property type="term" value="P:nuclear-transcribed mRNA catabolic process, no-go decay"/>
    <property type="evidence" value="ECO:0007669"/>
    <property type="project" value="EnsemblFungi"/>
</dbReference>
<dbReference type="InterPro" id="IPR009001">
    <property type="entry name" value="Transl_elong_EF1A/Init_IF2_C"/>
</dbReference>
<dbReference type="InterPro" id="IPR031157">
    <property type="entry name" value="G_TR_CS"/>
</dbReference>
<dbReference type="Gene3D" id="2.40.30.10">
    <property type="entry name" value="Translation factors"/>
    <property type="match status" value="2"/>
</dbReference>
<feature type="compositionally biased region" description="Polar residues" evidence="12">
    <location>
        <begin position="216"/>
        <end position="232"/>
    </location>
</feature>
<feature type="domain" description="Tr-type G" evidence="13">
    <location>
        <begin position="375"/>
        <end position="598"/>
    </location>
</feature>
<evidence type="ECO:0000256" key="8">
    <source>
        <dbReference type="ARBA" id="ARBA00023134"/>
    </source>
</evidence>
<sequence length="803" mass="88694">MGFNYTEDDIADYADDYDSEENMDEQITEEEEVLLAQMMPELQTKMSGYTGIETQDFREALWYNEFSMEDAVQELQNKFKKPKGTYFLTPTGAWDEVEGNMTETNRDFRLRLQSHEHILNRIVETPAPTTGLSKLAALAKARAAKREIEKESSKEPASRTSILDKLSKGKPKEVAKDTALSRKILSLKRSRESPEHIPKNLLETPREKLVERPISAQGTLPNTRENTKSLEQTPEPEGPPVYPTVPPETRHLRTTPAPRFMLFVTSPCLKQKHDEALCCVYVPHANHLEKKIKANFTQPSPDDVVLAAQKEAFVGKAKVAAKYVEPELAAKVKGLSLDDKSGKKPSTLNIEGPVKPTKPFKKIDMTEALAVKNQKPHVSFVVIGHVDAGKSTLMGRLLYDVGVVDSQTLHKLQRESEKIGKASFALAWVMDQTSEERSRGVTVDVCTTNFETGSTKFTIVDAPGHKDFVPNMISGVTQADVAVLVVDSSNNAFESGFNLEGQTKEHALLAKSLGIQKLVVAVNKMDQQDWSQARFDEIRLQLTEFLRMTGFREDQVEFVPVSGLTGINVCKAPHEPRLAWYQGKTLLLILEHQAVQQDVGTDFVMCVSDVQTLGKMDGLALSGKVSAGTLQPGQTILISPAQYFAQVETITLGDGIQTVDLAIAGEHATLRLKGVSNADNKVQIGDVVSPIDKPVSAVNKFQARLVLFGMKRPLLVGTPFILFRGSQQTPAKITKIHFLVDPKTGEESKKAPRHLSANQSCVVDIEVSGRPLPLLVFAQSRLLGRVVIRKDGMTIGAGIVERL</sequence>
<dbReference type="STRING" id="984486.A0A1E3QVQ0"/>
<evidence type="ECO:0000256" key="6">
    <source>
        <dbReference type="ARBA" id="ARBA00022845"/>
    </source>
</evidence>
<evidence type="ECO:0000256" key="5">
    <source>
        <dbReference type="ARBA" id="ARBA00022801"/>
    </source>
</evidence>
<feature type="compositionally biased region" description="Basic and acidic residues" evidence="12">
    <location>
        <begin position="165"/>
        <end position="180"/>
    </location>
</feature>
<dbReference type="GeneID" id="30150398"/>
<reference evidence="15" key="1">
    <citation type="submission" date="2016-05" db="EMBL/GenBank/DDBJ databases">
        <title>Comparative genomics of biotechnologically important yeasts.</title>
        <authorList>
            <consortium name="DOE Joint Genome Institute"/>
            <person name="Riley R."/>
            <person name="Haridas S."/>
            <person name="Wolfe K.H."/>
            <person name="Lopes M.R."/>
            <person name="Hittinger C.T."/>
            <person name="Goker M."/>
            <person name="Salamov A."/>
            <person name="Wisecaver J."/>
            <person name="Long T.M."/>
            <person name="Aerts A.L."/>
            <person name="Barry K."/>
            <person name="Choi C."/>
            <person name="Clum A."/>
            <person name="Coughlan A.Y."/>
            <person name="Deshpande S."/>
            <person name="Douglass A.P."/>
            <person name="Hanson S.J."/>
            <person name="Klenk H.-P."/>
            <person name="Labutti K."/>
            <person name="Lapidus A."/>
            <person name="Lindquist E."/>
            <person name="Lipzen A."/>
            <person name="Meier-Kolthoff J.P."/>
            <person name="Ohm R.A."/>
            <person name="Otillar R.P."/>
            <person name="Pangilinan J."/>
            <person name="Peng Y."/>
            <person name="Rokas A."/>
            <person name="Rosa C.A."/>
            <person name="Scheuner C."/>
            <person name="Sibirny A.A."/>
            <person name="Slot J.C."/>
            <person name="Stielow J.B."/>
            <person name="Sun H."/>
            <person name="Kurtzman C.P."/>
            <person name="Blackwell M."/>
            <person name="Grigoriev I.V."/>
            <person name="Jeffries T.W."/>
        </authorList>
    </citation>
    <scope>NUCLEOTIDE SEQUENCE [LARGE SCALE GENOMIC DNA]</scope>
    <source>
        <strain evidence="15">NRRL Y-12698</strain>
    </source>
</reference>
<dbReference type="CDD" id="cd01883">
    <property type="entry name" value="EF1_alpha"/>
    <property type="match status" value="1"/>
</dbReference>
<dbReference type="Gene3D" id="3.40.50.300">
    <property type="entry name" value="P-loop containing nucleotide triphosphate hydrolases"/>
    <property type="match status" value="1"/>
</dbReference>
<evidence type="ECO:0000256" key="7">
    <source>
        <dbReference type="ARBA" id="ARBA00022917"/>
    </source>
</evidence>
<dbReference type="OrthoDB" id="342024at2759"/>
<comment type="catalytic activity">
    <reaction evidence="9">
        <text>GTP + H2O = GDP + phosphate + H(+)</text>
        <dbReference type="Rhea" id="RHEA:19669"/>
        <dbReference type="ChEBI" id="CHEBI:15377"/>
        <dbReference type="ChEBI" id="CHEBI:15378"/>
        <dbReference type="ChEBI" id="CHEBI:37565"/>
        <dbReference type="ChEBI" id="CHEBI:43474"/>
        <dbReference type="ChEBI" id="CHEBI:58189"/>
    </reaction>
    <physiologicalReaction direction="left-to-right" evidence="9">
        <dbReference type="Rhea" id="RHEA:19670"/>
    </physiologicalReaction>
</comment>
<evidence type="ECO:0000313" key="15">
    <source>
        <dbReference type="Proteomes" id="UP000094336"/>
    </source>
</evidence>
<dbReference type="FunFam" id="2.40.30.10:FF:000070">
    <property type="entry name" value="Translation elongation factor EF-1 subunit"/>
    <property type="match status" value="1"/>
</dbReference>
<evidence type="ECO:0000256" key="4">
    <source>
        <dbReference type="ARBA" id="ARBA00022741"/>
    </source>
</evidence>
<keyword evidence="8" id="KW-0342">GTP-binding</keyword>
<dbReference type="GO" id="GO:0003924">
    <property type="term" value="F:GTPase activity"/>
    <property type="evidence" value="ECO:0007669"/>
    <property type="project" value="EnsemblFungi"/>
</dbReference>
<dbReference type="PROSITE" id="PS00301">
    <property type="entry name" value="G_TR_1"/>
    <property type="match status" value="1"/>
</dbReference>
<comment type="similarity">
    <text evidence="2">Belongs to the TRAFAC class translation factor GTPase superfamily. Classic translation factor GTPase family. EF-Tu/EF-1A subfamily.</text>
</comment>
<dbReference type="RefSeq" id="XP_018986480.1">
    <property type="nucleotide sequence ID" value="XM_019132545.1"/>
</dbReference>
<evidence type="ECO:0000256" key="3">
    <source>
        <dbReference type="ARBA" id="ARBA00022490"/>
    </source>
</evidence>
<dbReference type="SUPFAM" id="SSF50465">
    <property type="entry name" value="EF-Tu/eEF-1alpha/eIF2-gamma C-terminal domain"/>
    <property type="match status" value="1"/>
</dbReference>
<dbReference type="PANTHER" id="PTHR23115">
    <property type="entry name" value="TRANSLATION FACTOR"/>
    <property type="match status" value="1"/>
</dbReference>
<keyword evidence="3" id="KW-0963">Cytoplasm</keyword>
<dbReference type="GO" id="GO:0043022">
    <property type="term" value="F:ribosome binding"/>
    <property type="evidence" value="ECO:0007669"/>
    <property type="project" value="EnsemblFungi"/>
</dbReference>
<feature type="compositionally biased region" description="Pro residues" evidence="12">
    <location>
        <begin position="236"/>
        <end position="246"/>
    </location>
</feature>
<dbReference type="GO" id="GO:0072344">
    <property type="term" value="P:rescue of stalled ribosome"/>
    <property type="evidence" value="ECO:0007669"/>
    <property type="project" value="EnsemblFungi"/>
</dbReference>
<feature type="region of interest" description="Disordered" evidence="12">
    <location>
        <begin position="146"/>
        <end position="247"/>
    </location>
</feature>
<dbReference type="EMBL" id="KV454428">
    <property type="protein sequence ID" value="ODQ81152.1"/>
    <property type="molecule type" value="Genomic_DNA"/>
</dbReference>
<dbReference type="GO" id="GO:0005737">
    <property type="term" value="C:cytoplasm"/>
    <property type="evidence" value="ECO:0007669"/>
    <property type="project" value="UniProtKB-SubCell"/>
</dbReference>
<dbReference type="Pfam" id="PF08938">
    <property type="entry name" value="HBS1_N"/>
    <property type="match status" value="1"/>
</dbReference>
<feature type="compositionally biased region" description="Basic and acidic residues" evidence="12">
    <location>
        <begin position="189"/>
        <end position="211"/>
    </location>
</feature>
<keyword evidence="4" id="KW-0547">Nucleotide-binding</keyword>
<dbReference type="InterPro" id="IPR000795">
    <property type="entry name" value="T_Tr_GTP-bd_dom"/>
</dbReference>
<dbReference type="InterPro" id="IPR005225">
    <property type="entry name" value="Small_GTP-bd"/>
</dbReference>
<dbReference type="AlphaFoldDB" id="A0A1E3QVQ0"/>
<dbReference type="InterPro" id="IPR015033">
    <property type="entry name" value="HBS1-like_N"/>
</dbReference>
<dbReference type="SUPFAM" id="SSF50447">
    <property type="entry name" value="Translation proteins"/>
    <property type="match status" value="1"/>
</dbReference>
<dbReference type="GO" id="GO:0045948">
    <property type="term" value="P:positive regulation of translational initiation"/>
    <property type="evidence" value="ECO:0007669"/>
    <property type="project" value="EnsemblFungi"/>
</dbReference>
<evidence type="ECO:0000256" key="2">
    <source>
        <dbReference type="ARBA" id="ARBA00007249"/>
    </source>
</evidence>
<protein>
    <recommendedName>
        <fullName evidence="11">Elongation factor 1 alpha-like protein</fullName>
    </recommendedName>
</protein>
<dbReference type="Pfam" id="PF00009">
    <property type="entry name" value="GTP_EFTU"/>
    <property type="match status" value="1"/>
</dbReference>
<dbReference type="InterPro" id="IPR054696">
    <property type="entry name" value="GTP-eEF1A_C"/>
</dbReference>
<dbReference type="CDD" id="cd04093">
    <property type="entry name" value="HBS1_C_III"/>
    <property type="match status" value="1"/>
</dbReference>
<comment type="subcellular location">
    <subcellularLocation>
        <location evidence="1">Cytoplasm</location>
    </subcellularLocation>
</comment>
<evidence type="ECO:0000256" key="9">
    <source>
        <dbReference type="ARBA" id="ARBA00049117"/>
    </source>
</evidence>
<evidence type="ECO:0000256" key="12">
    <source>
        <dbReference type="SAM" id="MobiDB-lite"/>
    </source>
</evidence>
<dbReference type="SUPFAM" id="SSF52540">
    <property type="entry name" value="P-loop containing nucleoside triphosphate hydrolases"/>
    <property type="match status" value="1"/>
</dbReference>
<proteinExistence type="inferred from homology"/>
<dbReference type="InterPro" id="IPR009000">
    <property type="entry name" value="Transl_B-barrel_sf"/>
</dbReference>
<name>A0A1E3QVQ0_9ASCO</name>
<comment type="subunit">
    <text evidence="10">Component of the Dom34-Hbs1 complex, also named Pelota-HBS1L complex, composed of dom34 and hbs1.</text>
</comment>
<dbReference type="PRINTS" id="PR00315">
    <property type="entry name" value="ELONGATNFCT"/>
</dbReference>
<dbReference type="Pfam" id="PF22594">
    <property type="entry name" value="GTP-eEF1A_C"/>
    <property type="match status" value="1"/>
</dbReference>
<dbReference type="InterPro" id="IPR027417">
    <property type="entry name" value="P-loop_NTPase"/>
</dbReference>
<accession>A0A1E3QVQ0</accession>
<gene>
    <name evidence="14" type="ORF">BABINDRAFT_6981</name>
</gene>
<keyword evidence="15" id="KW-1185">Reference proteome</keyword>
<keyword evidence="7" id="KW-0648">Protein biosynthesis</keyword>
<dbReference type="GO" id="GO:0005525">
    <property type="term" value="F:GTP binding"/>
    <property type="evidence" value="ECO:0007669"/>
    <property type="project" value="UniProtKB-KW"/>
</dbReference>
<dbReference type="PROSITE" id="PS51722">
    <property type="entry name" value="G_TR_2"/>
    <property type="match status" value="1"/>
</dbReference>
<dbReference type="InterPro" id="IPR050100">
    <property type="entry name" value="TRAFAC_GTPase_members"/>
</dbReference>
<dbReference type="GO" id="GO:0070651">
    <property type="term" value="P:nonfunctional rRNA decay"/>
    <property type="evidence" value="ECO:0007669"/>
    <property type="project" value="EnsemblFungi"/>
</dbReference>
<organism evidence="14 15">
    <name type="scientific">Babjeviella inositovora NRRL Y-12698</name>
    <dbReference type="NCBI Taxonomy" id="984486"/>
    <lineage>
        <taxon>Eukaryota</taxon>
        <taxon>Fungi</taxon>
        <taxon>Dikarya</taxon>
        <taxon>Ascomycota</taxon>
        <taxon>Saccharomycotina</taxon>
        <taxon>Pichiomycetes</taxon>
        <taxon>Serinales incertae sedis</taxon>
        <taxon>Babjeviella</taxon>
    </lineage>
</organism>
<evidence type="ECO:0000313" key="14">
    <source>
        <dbReference type="EMBL" id="ODQ81152.1"/>
    </source>
</evidence>
<dbReference type="Proteomes" id="UP000094336">
    <property type="component" value="Unassembled WGS sequence"/>
</dbReference>